<dbReference type="GO" id="GO:0045089">
    <property type="term" value="P:positive regulation of innate immune response"/>
    <property type="evidence" value="ECO:0007669"/>
    <property type="project" value="UniProtKB-ARBA"/>
</dbReference>
<dbReference type="CDD" id="cd12219">
    <property type="entry name" value="Ubl_TBK1_like"/>
    <property type="match status" value="1"/>
</dbReference>
<dbReference type="FunFam" id="1.10.510.10:FF:000100">
    <property type="entry name" value="inhibitor of nuclear factor kappa-B kinase subunit epsilon"/>
    <property type="match status" value="1"/>
</dbReference>
<dbReference type="Pfam" id="PF00069">
    <property type="entry name" value="Pkinase"/>
    <property type="match status" value="1"/>
</dbReference>
<proteinExistence type="predicted"/>
<dbReference type="GO" id="GO:0010628">
    <property type="term" value="P:positive regulation of gene expression"/>
    <property type="evidence" value="ECO:0007669"/>
    <property type="project" value="UniProtKB-ARBA"/>
</dbReference>
<dbReference type="Pfam" id="PF18394">
    <property type="entry name" value="TBK1_CCD1"/>
    <property type="match status" value="1"/>
</dbReference>
<keyword evidence="6" id="KW-0418">Kinase</keyword>
<evidence type="ECO:0000256" key="5">
    <source>
        <dbReference type="ARBA" id="ARBA00022741"/>
    </source>
</evidence>
<sequence>MSFLRGSTNYVWCTTSVLGKGATGAVFQGVNKNNGEPVAVKTFNQLSHMRPHIVQDREFEVLKKVKHENIVKLLAIEEEQEGRGKVIVMELCTGGSLFNILDDPENTYGLQEDEFLLVLEHLTAGMKHLRDNNLVHRDLKPGNIMKFISDTGKTIYKLTDFGAARELEEDQQFMSLYGTEEYLHPDMYERAVLRKPVGKTFGATVDLWSIGVTLYHVATGNLPFRPFGGRRNKETMYYITTKKASGVIAGTQTSENGPIDWCRELPKNCQLSIGLQKCVTPLLAGLLEVDSQRIWTFDKFFTEVTNTLNRKLIHVYNINKVHSIKIYFHSDETLQDFQLQVFEQTDVPVENQIILFKDQNINSLINKNTPGRLFPTTEDTKPFFLFSNENNNVIFTPDNDIPKFPVFPNLVSVENDASLAKTACSIGHVCKRRVEKLSRCNLLTHDCVRMFTHVVSDELGRILSKSNHLKCMLQKCALRLVETVIRSQKSVHSLMGMKNPNGGSNIDWKVKLDVLSKELIDGLSLAVQQLHTRYVAEKTLSKEWSSCTKGLVSLTDTCATARARTLVDRLRDSWQHLLRDRATRNLTYNDEQFHVLERIKIAEVGRKVKILLESEVTPSVAQLSENLADWYKMAQTVFLQARILDKDVETFETRLEAFINDVIEADRNFHKELLNVCRVQGVGRIRHQELRTYRASIKEIINSQEDIATIIKDNSELVTQFQNLANSLSSDKEFDNIQ</sequence>
<dbReference type="EMBL" id="GEDC01002869">
    <property type="protein sequence ID" value="JAS34429.1"/>
    <property type="molecule type" value="Transcribed_RNA"/>
</dbReference>
<dbReference type="PROSITE" id="PS00107">
    <property type="entry name" value="PROTEIN_KINASE_ATP"/>
    <property type="match status" value="1"/>
</dbReference>
<dbReference type="AlphaFoldDB" id="A0A1B6E921"/>
<evidence type="ECO:0000259" key="9">
    <source>
        <dbReference type="PROSITE" id="PS50011"/>
    </source>
</evidence>
<keyword evidence="5 8" id="KW-0547">Nucleotide-binding</keyword>
<dbReference type="PANTHER" id="PTHR22969:SF15">
    <property type="entry name" value="FI05319P"/>
    <property type="match status" value="1"/>
</dbReference>
<dbReference type="InterPro" id="IPR017441">
    <property type="entry name" value="Protein_kinase_ATP_BS"/>
</dbReference>
<dbReference type="GO" id="GO:0005737">
    <property type="term" value="C:cytoplasm"/>
    <property type="evidence" value="ECO:0007669"/>
    <property type="project" value="UniProtKB-SubCell"/>
</dbReference>
<dbReference type="InterPro" id="IPR041087">
    <property type="entry name" value="TBK1_ULD"/>
</dbReference>
<evidence type="ECO:0000256" key="1">
    <source>
        <dbReference type="ARBA" id="ARBA00004496"/>
    </source>
</evidence>
<dbReference type="SUPFAM" id="SSF56112">
    <property type="entry name" value="Protein kinase-like (PK-like)"/>
    <property type="match status" value="1"/>
</dbReference>
<gene>
    <name evidence="10" type="ORF">g.29981</name>
</gene>
<evidence type="ECO:0000313" key="10">
    <source>
        <dbReference type="EMBL" id="JAS34429.1"/>
    </source>
</evidence>
<protein>
    <recommendedName>
        <fullName evidence="9">Protein kinase domain-containing protein</fullName>
    </recommendedName>
</protein>
<dbReference type="InterPro" id="IPR041309">
    <property type="entry name" value="TBK1_CC1"/>
</dbReference>
<keyword evidence="7 8" id="KW-0067">ATP-binding</keyword>
<accession>A0A1B6E921</accession>
<evidence type="ECO:0000256" key="3">
    <source>
        <dbReference type="ARBA" id="ARBA00022527"/>
    </source>
</evidence>
<evidence type="ECO:0000256" key="8">
    <source>
        <dbReference type="PROSITE-ProRule" id="PRU10141"/>
    </source>
</evidence>
<dbReference type="SMART" id="SM00220">
    <property type="entry name" value="S_TKc"/>
    <property type="match status" value="1"/>
</dbReference>
<keyword evidence="4" id="KW-0808">Transferase</keyword>
<keyword evidence="3" id="KW-0723">Serine/threonine-protein kinase</keyword>
<evidence type="ECO:0000256" key="4">
    <source>
        <dbReference type="ARBA" id="ARBA00022679"/>
    </source>
</evidence>
<name>A0A1B6E921_9HEMI</name>
<dbReference type="GO" id="GO:0004674">
    <property type="term" value="F:protein serine/threonine kinase activity"/>
    <property type="evidence" value="ECO:0007669"/>
    <property type="project" value="UniProtKB-KW"/>
</dbReference>
<dbReference type="PANTHER" id="PTHR22969">
    <property type="entry name" value="IKB KINASE"/>
    <property type="match status" value="1"/>
</dbReference>
<dbReference type="FunFam" id="3.30.200.20:FF:000106">
    <property type="entry name" value="serine/threonine-protein kinase TBK1 isoform X1"/>
    <property type="match status" value="1"/>
</dbReference>
<dbReference type="Gene3D" id="1.10.510.10">
    <property type="entry name" value="Transferase(Phosphotransferase) domain 1"/>
    <property type="match status" value="1"/>
</dbReference>
<dbReference type="Gene3D" id="3.30.200.20">
    <property type="entry name" value="Phosphorylase Kinase, domain 1"/>
    <property type="match status" value="1"/>
</dbReference>
<evidence type="ECO:0000256" key="6">
    <source>
        <dbReference type="ARBA" id="ARBA00022777"/>
    </source>
</evidence>
<dbReference type="Pfam" id="PF18396">
    <property type="entry name" value="TBK1_ULD"/>
    <property type="match status" value="1"/>
</dbReference>
<dbReference type="GO" id="GO:0005524">
    <property type="term" value="F:ATP binding"/>
    <property type="evidence" value="ECO:0007669"/>
    <property type="project" value="UniProtKB-UniRule"/>
</dbReference>
<feature type="binding site" evidence="8">
    <location>
        <position position="41"/>
    </location>
    <ligand>
        <name>ATP</name>
        <dbReference type="ChEBI" id="CHEBI:30616"/>
    </ligand>
</feature>
<dbReference type="Gene3D" id="1.20.1270.420">
    <property type="match status" value="1"/>
</dbReference>
<dbReference type="InterPro" id="IPR011009">
    <property type="entry name" value="Kinase-like_dom_sf"/>
</dbReference>
<evidence type="ECO:0000256" key="2">
    <source>
        <dbReference type="ARBA" id="ARBA00022490"/>
    </source>
</evidence>
<organism evidence="10">
    <name type="scientific">Clastoptera arizonana</name>
    <name type="common">Arizona spittle bug</name>
    <dbReference type="NCBI Taxonomy" id="38151"/>
    <lineage>
        <taxon>Eukaryota</taxon>
        <taxon>Metazoa</taxon>
        <taxon>Ecdysozoa</taxon>
        <taxon>Arthropoda</taxon>
        <taxon>Hexapoda</taxon>
        <taxon>Insecta</taxon>
        <taxon>Pterygota</taxon>
        <taxon>Neoptera</taxon>
        <taxon>Paraneoptera</taxon>
        <taxon>Hemiptera</taxon>
        <taxon>Auchenorrhyncha</taxon>
        <taxon>Cercopoidea</taxon>
        <taxon>Clastopteridae</taxon>
        <taxon>Clastoptera</taxon>
    </lineage>
</organism>
<reference evidence="10" key="1">
    <citation type="submission" date="2015-12" db="EMBL/GenBank/DDBJ databases">
        <title>De novo transcriptome assembly of four potential Pierce s Disease insect vectors from Arizona vineyards.</title>
        <authorList>
            <person name="Tassone E.E."/>
        </authorList>
    </citation>
    <scope>NUCLEOTIDE SEQUENCE</scope>
</reference>
<dbReference type="InterPro" id="IPR051180">
    <property type="entry name" value="IKK"/>
</dbReference>
<dbReference type="InterPro" id="IPR000719">
    <property type="entry name" value="Prot_kinase_dom"/>
</dbReference>
<dbReference type="PROSITE" id="PS50011">
    <property type="entry name" value="PROTEIN_KINASE_DOM"/>
    <property type="match status" value="1"/>
</dbReference>
<feature type="domain" description="Protein kinase" evidence="9">
    <location>
        <begin position="12"/>
        <end position="317"/>
    </location>
</feature>
<evidence type="ECO:0000256" key="7">
    <source>
        <dbReference type="ARBA" id="ARBA00022840"/>
    </source>
</evidence>
<keyword evidence="2" id="KW-0963">Cytoplasm</keyword>
<dbReference type="Gene3D" id="3.10.20.90">
    <property type="entry name" value="Phosphatidylinositol 3-kinase Catalytic Subunit, Chain A, domain 1"/>
    <property type="match status" value="1"/>
</dbReference>
<dbReference type="GO" id="GO:0006950">
    <property type="term" value="P:response to stress"/>
    <property type="evidence" value="ECO:0007669"/>
    <property type="project" value="UniProtKB-ARBA"/>
</dbReference>
<comment type="subcellular location">
    <subcellularLocation>
        <location evidence="1">Cytoplasm</location>
    </subcellularLocation>
</comment>
<dbReference type="GO" id="GO:0009967">
    <property type="term" value="P:positive regulation of signal transduction"/>
    <property type="evidence" value="ECO:0007669"/>
    <property type="project" value="UniProtKB-ARBA"/>
</dbReference>